<evidence type="ECO:0000313" key="5">
    <source>
        <dbReference type="Proteomes" id="UP000554482"/>
    </source>
</evidence>
<organism evidence="4 5">
    <name type="scientific">Thalictrum thalictroides</name>
    <name type="common">Rue-anemone</name>
    <name type="synonym">Anemone thalictroides</name>
    <dbReference type="NCBI Taxonomy" id="46969"/>
    <lineage>
        <taxon>Eukaryota</taxon>
        <taxon>Viridiplantae</taxon>
        <taxon>Streptophyta</taxon>
        <taxon>Embryophyta</taxon>
        <taxon>Tracheophyta</taxon>
        <taxon>Spermatophyta</taxon>
        <taxon>Magnoliopsida</taxon>
        <taxon>Ranunculales</taxon>
        <taxon>Ranunculaceae</taxon>
        <taxon>Thalictroideae</taxon>
        <taxon>Thalictrum</taxon>
    </lineage>
</organism>
<dbReference type="GO" id="GO:0003964">
    <property type="term" value="F:RNA-directed DNA polymerase activity"/>
    <property type="evidence" value="ECO:0007669"/>
    <property type="project" value="UniProtKB-KW"/>
</dbReference>
<dbReference type="InterPro" id="IPR054722">
    <property type="entry name" value="PolX-like_BBD"/>
</dbReference>
<gene>
    <name evidence="4" type="ORF">FRX31_009952</name>
</gene>
<accession>A0A7J6WSV2</accession>
<evidence type="ECO:0000256" key="1">
    <source>
        <dbReference type="ARBA" id="ARBA00022750"/>
    </source>
</evidence>
<name>A0A7J6WSV2_THATH</name>
<dbReference type="OrthoDB" id="1645289at2759"/>
<feature type="domain" description="Retrovirus-related Pol polyprotein from transposon TNT 1-94-like beta-barrel" evidence="3">
    <location>
        <begin position="251"/>
        <end position="335"/>
    </location>
</feature>
<dbReference type="Pfam" id="PF07727">
    <property type="entry name" value="RVT_2"/>
    <property type="match status" value="1"/>
</dbReference>
<dbReference type="SUPFAM" id="SSF56672">
    <property type="entry name" value="DNA/RNA polymerases"/>
    <property type="match status" value="1"/>
</dbReference>
<dbReference type="PANTHER" id="PTHR11439">
    <property type="entry name" value="GAG-POL-RELATED RETROTRANSPOSON"/>
    <property type="match status" value="1"/>
</dbReference>
<keyword evidence="1" id="KW-0645">Protease</keyword>
<reference evidence="4 5" key="1">
    <citation type="submission" date="2020-06" db="EMBL/GenBank/DDBJ databases">
        <title>Transcriptomic and genomic resources for Thalictrum thalictroides and T. hernandezii: Facilitating candidate gene discovery in an emerging model plant lineage.</title>
        <authorList>
            <person name="Arias T."/>
            <person name="Riano-Pachon D.M."/>
            <person name="Di Stilio V.S."/>
        </authorList>
    </citation>
    <scope>NUCLEOTIDE SEQUENCE [LARGE SCALE GENOMIC DNA]</scope>
    <source>
        <strain evidence="5">cv. WT478/WT964</strain>
        <tissue evidence="4">Leaves</tissue>
    </source>
</reference>
<keyword evidence="4" id="KW-0695">RNA-directed DNA polymerase</keyword>
<keyword evidence="5" id="KW-1185">Reference proteome</keyword>
<dbReference type="InterPro" id="IPR013103">
    <property type="entry name" value="RVT_2"/>
</dbReference>
<dbReference type="GO" id="GO:0004190">
    <property type="term" value="F:aspartic-type endopeptidase activity"/>
    <property type="evidence" value="ECO:0007669"/>
    <property type="project" value="UniProtKB-KW"/>
</dbReference>
<keyword evidence="1" id="KW-0378">Hydrolase</keyword>
<sequence>MSPTDQSRKIEVIRAYNSLKIYDKGQTVDRFLYEWERIYGIALTLNLPDVLEDRPIYDFAIAIRSLDVTYATNLELRIDENIRKRQFDSSIQPIKMEDVFEEFRHYYNRRRSNGQRHIPASFVTAHENNNLSQKKCVCGSLHLFKECLYLNPSLRPLGWSGRNEIYHQINQALADPRRIKIRTLITRTTEYDGSSKGTGKEFIDSTAPLPSVNTAIHEKNTEELLDSYRGNPLSFASLAAIDSVDSLTDSWILDGGSDIHICNNSAKWNFQTTRQPREGEFIRAGNSTIPIEAYGNVKINVDTPTGEKHITLKNVALAHSFLTNIVSMQLLNKSGLHWSSRKPDRLEFENQSLACQLYQNGGHTLFNNPESEETKNTNFGVQSSNQSGLRTFTEAKLHKVLAHASTEVMSHINGPDYNINIDKSDPAPKTIRCVSCSLSKSKRIVSRIWIPSKNKVIRTRDVTFDDTMFYNPTDLDLGAVLSESAENIIQTLNIPNWSERDPEIEEIEDNNVIDIPSNLTTVKAKDVASKTINSDIDVRNIIHGKRTRKHVTLATFHNSFASAKDNIKPKKLHRSELPPPPKSHREVIRHTFSAGFRAAEEKELQTLFDKKLFSVINKCEVEQMKKSGELDADKKTLPLMWIYTYKFDADGYLLSFKARLVARGDLQKTTEETYATTLAAQVFRAIMAISAAFNYKIRQYDIVAAYTNADLSQPIVAYLPDGYHQHNKFLLVKKALYGLPESALLWQTHFQSTLFDIGLNPVPGVNCLFRNEHTIVLFYVDDIILIHHERNTEAADEIEFKIMQKYQTKPLGPIDHFLGIRVVRDEQMQKIWLVQDSYIESIAKQFNIVIENTEKPSTPLPTSPLIKNLKKATAQEIHEYQKRVGKLNYAAVITRPDISYGVSKLSEFLQNPSSQHIEAAQHMIKYLVATKYRGIEYSADSVNSSNRAFVASSDASFADNVETRLLQKETPKLATKLKHVDIHQCWLRQEVQSGTIQVEWIETSKMIADGFTKQLPPQRHRIFVEQMGLIDVVTN</sequence>
<protein>
    <submittedName>
        <fullName evidence="4">Reverse transcriptase family protein</fullName>
    </submittedName>
</protein>
<dbReference type="AlphaFoldDB" id="A0A7J6WSV2"/>
<comment type="caution">
    <text evidence="4">The sequence shown here is derived from an EMBL/GenBank/DDBJ whole genome shotgun (WGS) entry which is preliminary data.</text>
</comment>
<dbReference type="InterPro" id="IPR043502">
    <property type="entry name" value="DNA/RNA_pol_sf"/>
</dbReference>
<keyword evidence="4" id="KW-0808">Transferase</keyword>
<feature type="domain" description="Reverse transcriptase Ty1/copia-type" evidence="2">
    <location>
        <begin position="631"/>
        <end position="853"/>
    </location>
</feature>
<evidence type="ECO:0000259" key="2">
    <source>
        <dbReference type="Pfam" id="PF07727"/>
    </source>
</evidence>
<keyword evidence="4" id="KW-0548">Nucleotidyltransferase</keyword>
<keyword evidence="1" id="KW-0064">Aspartyl protease</keyword>
<dbReference type="Proteomes" id="UP000554482">
    <property type="component" value="Unassembled WGS sequence"/>
</dbReference>
<dbReference type="Pfam" id="PF22936">
    <property type="entry name" value="Pol_BBD"/>
    <property type="match status" value="1"/>
</dbReference>
<proteinExistence type="predicted"/>
<evidence type="ECO:0000313" key="4">
    <source>
        <dbReference type="EMBL" id="KAF5200461.1"/>
    </source>
</evidence>
<evidence type="ECO:0000259" key="3">
    <source>
        <dbReference type="Pfam" id="PF22936"/>
    </source>
</evidence>
<dbReference type="PANTHER" id="PTHR11439:SF470">
    <property type="entry name" value="CYSTEINE-RICH RLK (RECEPTOR-LIKE PROTEIN KINASE) 8"/>
    <property type="match status" value="1"/>
</dbReference>
<dbReference type="EMBL" id="JABWDY010010717">
    <property type="protein sequence ID" value="KAF5200461.1"/>
    <property type="molecule type" value="Genomic_DNA"/>
</dbReference>